<proteinExistence type="evidence at transcript level"/>
<feature type="region of interest" description="Disordered" evidence="1">
    <location>
        <begin position="39"/>
        <end position="170"/>
    </location>
</feature>
<dbReference type="AlphaFoldDB" id="C0PLF6"/>
<accession>C0PLF6</accession>
<feature type="compositionally biased region" description="Basic and acidic residues" evidence="1">
    <location>
        <begin position="124"/>
        <end position="133"/>
    </location>
</feature>
<reference evidence="2" key="2">
    <citation type="submission" date="2012-06" db="EMBL/GenBank/DDBJ databases">
        <authorList>
            <person name="Yu Y."/>
            <person name="Currie J."/>
            <person name="Lomeli R."/>
            <person name="Angelova A."/>
            <person name="Collura K."/>
            <person name="Wissotski M."/>
            <person name="Campos D."/>
            <person name="Kudrna D."/>
            <person name="Golser W."/>
            <person name="Ashely E."/>
            <person name="Descour A."/>
            <person name="Fernandes J."/>
            <person name="Soderlund C."/>
            <person name="Walbot V."/>
        </authorList>
    </citation>
    <scope>NUCLEOTIDE SEQUENCE</scope>
    <source>
        <strain evidence="2">B73</strain>
    </source>
</reference>
<feature type="compositionally biased region" description="Low complexity" evidence="1">
    <location>
        <begin position="92"/>
        <end position="108"/>
    </location>
</feature>
<evidence type="ECO:0000313" key="2">
    <source>
        <dbReference type="EMBL" id="ACN36022.1"/>
    </source>
</evidence>
<organism evidence="2">
    <name type="scientific">Zea mays</name>
    <name type="common">Maize</name>
    <dbReference type="NCBI Taxonomy" id="4577"/>
    <lineage>
        <taxon>Eukaryota</taxon>
        <taxon>Viridiplantae</taxon>
        <taxon>Streptophyta</taxon>
        <taxon>Embryophyta</taxon>
        <taxon>Tracheophyta</taxon>
        <taxon>Spermatophyta</taxon>
        <taxon>Magnoliopsida</taxon>
        <taxon>Liliopsida</taxon>
        <taxon>Poales</taxon>
        <taxon>Poaceae</taxon>
        <taxon>PACMAD clade</taxon>
        <taxon>Panicoideae</taxon>
        <taxon>Andropogonodae</taxon>
        <taxon>Andropogoneae</taxon>
        <taxon>Tripsacinae</taxon>
        <taxon>Zea</taxon>
    </lineage>
</organism>
<name>C0PLF6_MAIZE</name>
<reference evidence="2" key="1">
    <citation type="journal article" date="2009" name="PLoS Genet.">
        <title>Sequencing, mapping, and analysis of 27,455 maize full-length cDNAs.</title>
        <authorList>
            <person name="Soderlund C."/>
            <person name="Descour A."/>
            <person name="Kudrna D."/>
            <person name="Bomhoff M."/>
            <person name="Boyd L."/>
            <person name="Currie J."/>
            <person name="Angelova A."/>
            <person name="Collura K."/>
            <person name="Wissotski M."/>
            <person name="Ashley E."/>
            <person name="Morrow D."/>
            <person name="Fernandes J."/>
            <person name="Walbot V."/>
            <person name="Yu Y."/>
        </authorList>
    </citation>
    <scope>NUCLEOTIDE SEQUENCE</scope>
    <source>
        <strain evidence="2">B73</strain>
    </source>
</reference>
<sequence length="170" mass="18638">MKIEARFAFPISDYEFVAEGTGSRAAEVEQICSRCRRDRAALQQGPSTGAAEHQEDEQGTVVRGSDGGLEEEWMTSARPEEEEQGTAGRGSTGRSPSSSTRRWTASPARRARSSRRTSRSAARARSEEDERPRKTTSRGQGTAFRSTDGRSALRSAPKQPPPARQQPNRS</sequence>
<evidence type="ECO:0000256" key="1">
    <source>
        <dbReference type="SAM" id="MobiDB-lite"/>
    </source>
</evidence>
<feature type="compositionally biased region" description="Basic residues" evidence="1">
    <location>
        <begin position="109"/>
        <end position="118"/>
    </location>
</feature>
<dbReference type="EMBL" id="BT069125">
    <property type="protein sequence ID" value="ACN36022.1"/>
    <property type="molecule type" value="mRNA"/>
</dbReference>
<protein>
    <submittedName>
        <fullName evidence="2">Uncharacterized protein</fullName>
    </submittedName>
</protein>